<feature type="domain" description="MurNAc-LAA" evidence="2">
    <location>
        <begin position="129"/>
        <end position="241"/>
    </location>
</feature>
<dbReference type="GO" id="GO:0008745">
    <property type="term" value="F:N-acetylmuramoyl-L-alanine amidase activity"/>
    <property type="evidence" value="ECO:0007669"/>
    <property type="project" value="UniProtKB-EC"/>
</dbReference>
<dbReference type="EC" id="3.5.1.28" evidence="3"/>
<accession>A0ABV6DJG2</accession>
<dbReference type="Gene3D" id="3.40.630.40">
    <property type="entry name" value="Zn-dependent exopeptidases"/>
    <property type="match status" value="1"/>
</dbReference>
<keyword evidence="1 3" id="KW-0378">Hydrolase</keyword>
<organism evidence="3 4">
    <name type="scientific">Paenibacillus chartarius</name>
    <dbReference type="NCBI Taxonomy" id="747481"/>
    <lineage>
        <taxon>Bacteria</taxon>
        <taxon>Bacillati</taxon>
        <taxon>Bacillota</taxon>
        <taxon>Bacilli</taxon>
        <taxon>Bacillales</taxon>
        <taxon>Paenibacillaceae</taxon>
        <taxon>Paenibacillus</taxon>
    </lineage>
</organism>
<dbReference type="SMART" id="SM00646">
    <property type="entry name" value="Ami_3"/>
    <property type="match status" value="1"/>
</dbReference>
<dbReference type="RefSeq" id="WP_377470010.1">
    <property type="nucleotide sequence ID" value="NZ_JBHLWN010000038.1"/>
</dbReference>
<dbReference type="CDD" id="cd02696">
    <property type="entry name" value="MurNAc-LAA"/>
    <property type="match status" value="1"/>
</dbReference>
<dbReference type="InterPro" id="IPR014234">
    <property type="entry name" value="Spore_CwlD"/>
</dbReference>
<dbReference type="SUPFAM" id="SSF53187">
    <property type="entry name" value="Zn-dependent exopeptidases"/>
    <property type="match status" value="1"/>
</dbReference>
<reference evidence="3 4" key="1">
    <citation type="submission" date="2024-09" db="EMBL/GenBank/DDBJ databases">
        <authorList>
            <person name="Sun Q."/>
            <person name="Mori K."/>
        </authorList>
    </citation>
    <scope>NUCLEOTIDE SEQUENCE [LARGE SCALE GENOMIC DNA]</scope>
    <source>
        <strain evidence="3 4">CCM 7759</strain>
    </source>
</reference>
<dbReference type="PANTHER" id="PTHR30404:SF0">
    <property type="entry name" value="N-ACETYLMURAMOYL-L-ALANINE AMIDASE AMIC"/>
    <property type="match status" value="1"/>
</dbReference>
<dbReference type="InterPro" id="IPR050695">
    <property type="entry name" value="N-acetylmuramoyl_amidase_3"/>
</dbReference>
<name>A0ABV6DJG2_9BACL</name>
<sequence>MRRRRSRFVVWLSPQGGLKLVMSALLVALMLVVYTYELPSTKTWTQWTMPLSGKTIVLDAGHGGPDGGASSKDGVIEKDINLAIALYLRDYLQQSGAIVVLTRDEDEDLAAQDTKGYSRRKTEDLMKRSDFIAKQNADLLLSVHMNAIPSEKWRGAQAFFYTNHPDNARLAALIQDEVKKNLQNTDRVAKKLDANNYLLKTATMPAALLELGFLSNPEEARLLADPGYQKKVAAAVYQGVLRYFSGEKVGSL</sequence>
<evidence type="ECO:0000256" key="1">
    <source>
        <dbReference type="ARBA" id="ARBA00022801"/>
    </source>
</evidence>
<dbReference type="InterPro" id="IPR002508">
    <property type="entry name" value="MurNAc-LAA_cat"/>
</dbReference>
<evidence type="ECO:0000313" key="4">
    <source>
        <dbReference type="Proteomes" id="UP001589776"/>
    </source>
</evidence>
<proteinExistence type="predicted"/>
<comment type="caution">
    <text evidence="3">The sequence shown here is derived from an EMBL/GenBank/DDBJ whole genome shotgun (WGS) entry which is preliminary data.</text>
</comment>
<evidence type="ECO:0000259" key="2">
    <source>
        <dbReference type="SMART" id="SM00646"/>
    </source>
</evidence>
<keyword evidence="4" id="KW-1185">Reference proteome</keyword>
<dbReference type="Proteomes" id="UP001589776">
    <property type="component" value="Unassembled WGS sequence"/>
</dbReference>
<evidence type="ECO:0000313" key="3">
    <source>
        <dbReference type="EMBL" id="MFC0212786.1"/>
    </source>
</evidence>
<dbReference type="EMBL" id="JBHLWN010000038">
    <property type="protein sequence ID" value="MFC0212786.1"/>
    <property type="molecule type" value="Genomic_DNA"/>
</dbReference>
<dbReference type="NCBIfam" id="TIGR02883">
    <property type="entry name" value="spore_cwlD"/>
    <property type="match status" value="1"/>
</dbReference>
<dbReference type="Pfam" id="PF01520">
    <property type="entry name" value="Amidase_3"/>
    <property type="match status" value="1"/>
</dbReference>
<gene>
    <name evidence="3" type="primary">cwlD</name>
    <name evidence="3" type="ORF">ACFFK0_09970</name>
</gene>
<dbReference type="PANTHER" id="PTHR30404">
    <property type="entry name" value="N-ACETYLMURAMOYL-L-ALANINE AMIDASE"/>
    <property type="match status" value="1"/>
</dbReference>
<protein>
    <submittedName>
        <fullName evidence="3">N-acetylmuramoyl-L-alanine amidase CwlD</fullName>
        <ecNumber evidence="3">3.5.1.28</ecNumber>
    </submittedName>
</protein>